<dbReference type="Pfam" id="PF01381">
    <property type="entry name" value="HTH_3"/>
    <property type="match status" value="1"/>
</dbReference>
<dbReference type="SMART" id="SM00530">
    <property type="entry name" value="HTH_XRE"/>
    <property type="match status" value="1"/>
</dbReference>
<feature type="region of interest" description="Disordered" evidence="1">
    <location>
        <begin position="188"/>
        <end position="215"/>
    </location>
</feature>
<evidence type="ECO:0000256" key="1">
    <source>
        <dbReference type="SAM" id="MobiDB-lite"/>
    </source>
</evidence>
<reference evidence="4" key="1">
    <citation type="submission" date="2018-09" db="EMBL/GenBank/DDBJ databases">
        <authorList>
            <person name="Zhu H."/>
        </authorList>
    </citation>
    <scope>NUCLEOTIDE SEQUENCE [LARGE SCALE GENOMIC DNA]</scope>
    <source>
        <strain evidence="4">K1W22B-1</strain>
    </source>
</reference>
<dbReference type="Gene3D" id="1.10.260.40">
    <property type="entry name" value="lambda repressor-like DNA-binding domains"/>
    <property type="match status" value="1"/>
</dbReference>
<dbReference type="InterPro" id="IPR010982">
    <property type="entry name" value="Lambda_DNA-bd_dom_sf"/>
</dbReference>
<gene>
    <name evidence="3" type="ORF">D4739_02860</name>
</gene>
<dbReference type="Proteomes" id="UP000276542">
    <property type="component" value="Unassembled WGS sequence"/>
</dbReference>
<comment type="caution">
    <text evidence="3">The sequence shown here is derived from an EMBL/GenBank/DDBJ whole genome shotgun (WGS) entry which is preliminary data.</text>
</comment>
<accession>A0A3A5H3C0</accession>
<dbReference type="RefSeq" id="WP_120059164.1">
    <property type="nucleotide sequence ID" value="NZ_QYRP01000002.1"/>
</dbReference>
<dbReference type="SUPFAM" id="SSF47413">
    <property type="entry name" value="lambda repressor-like DNA-binding domains"/>
    <property type="match status" value="1"/>
</dbReference>
<evidence type="ECO:0000313" key="3">
    <source>
        <dbReference type="EMBL" id="RJS45263.1"/>
    </source>
</evidence>
<organism evidence="3 4">
    <name type="scientific">Nocardioides cavernaquae</name>
    <dbReference type="NCBI Taxonomy" id="2321396"/>
    <lineage>
        <taxon>Bacteria</taxon>
        <taxon>Bacillati</taxon>
        <taxon>Actinomycetota</taxon>
        <taxon>Actinomycetes</taxon>
        <taxon>Propionibacteriales</taxon>
        <taxon>Nocardioidaceae</taxon>
        <taxon>Nocardioides</taxon>
    </lineage>
</organism>
<dbReference type="InterPro" id="IPR001387">
    <property type="entry name" value="Cro/C1-type_HTH"/>
</dbReference>
<proteinExistence type="predicted"/>
<evidence type="ECO:0000313" key="4">
    <source>
        <dbReference type="Proteomes" id="UP000276542"/>
    </source>
</evidence>
<evidence type="ECO:0000259" key="2">
    <source>
        <dbReference type="PROSITE" id="PS50943"/>
    </source>
</evidence>
<dbReference type="EMBL" id="QYRP01000002">
    <property type="protein sequence ID" value="RJS45263.1"/>
    <property type="molecule type" value="Genomic_DNA"/>
</dbReference>
<dbReference type="GO" id="GO:0003677">
    <property type="term" value="F:DNA binding"/>
    <property type="evidence" value="ECO:0007669"/>
    <property type="project" value="InterPro"/>
</dbReference>
<dbReference type="CDD" id="cd00093">
    <property type="entry name" value="HTH_XRE"/>
    <property type="match status" value="1"/>
</dbReference>
<dbReference type="AlphaFoldDB" id="A0A3A5H3C0"/>
<sequence length="215" mass="24765">MDRAYLIERARRLRGLTQAQLAARSGTSQATLSAYERGVKSPSLKVAARIIAATGHDLNLRVHIDWVEHHPTGIVRFWAPNILWSVEPPDCFATLAIPDFIRNTGMRDWDMSDREERKGAYEQLIRRGLPQQMIRWMDGALLVDVWDELDLPDPVRQAWKWPIRLAREPLRPNPLSFGKDPELTSRAWIRGYEPLPPPPPPPPPRRTRFDPRPPP</sequence>
<feature type="compositionally biased region" description="Pro residues" evidence="1">
    <location>
        <begin position="194"/>
        <end position="204"/>
    </location>
</feature>
<dbReference type="OrthoDB" id="9803128at2"/>
<protein>
    <submittedName>
        <fullName evidence="3">XRE family transcriptional regulator</fullName>
    </submittedName>
</protein>
<keyword evidence="4" id="KW-1185">Reference proteome</keyword>
<name>A0A3A5H3C0_9ACTN</name>
<dbReference type="PROSITE" id="PS50943">
    <property type="entry name" value="HTH_CROC1"/>
    <property type="match status" value="1"/>
</dbReference>
<feature type="domain" description="HTH cro/C1-type" evidence="2">
    <location>
        <begin position="7"/>
        <end position="61"/>
    </location>
</feature>